<dbReference type="Proteomes" id="UP000240527">
    <property type="component" value="Chromosome"/>
</dbReference>
<organism evidence="2 3">
    <name type="scientific">Caulobacter segnis</name>
    <dbReference type="NCBI Taxonomy" id="88688"/>
    <lineage>
        <taxon>Bacteria</taxon>
        <taxon>Pseudomonadati</taxon>
        <taxon>Pseudomonadota</taxon>
        <taxon>Alphaproteobacteria</taxon>
        <taxon>Caulobacterales</taxon>
        <taxon>Caulobacteraceae</taxon>
        <taxon>Caulobacter</taxon>
    </lineage>
</organism>
<reference evidence="2 3" key="1">
    <citation type="journal article" date="2015" name="Biotechnol. Bioeng.">
        <title>Genome sequence and phenotypic characterization of Caulobacter segnis.</title>
        <authorList>
            <person name="Patel S."/>
            <person name="Fletcher B."/>
            <person name="Scott D.C."/>
            <person name="Ely B."/>
        </authorList>
    </citation>
    <scope>NUCLEOTIDE SEQUENCE [LARGE SCALE GENOMIC DNA]</scope>
    <source>
        <strain evidence="2 3">TK0059</strain>
    </source>
</reference>
<accession>A0ABM6TH66</accession>
<evidence type="ECO:0000256" key="1">
    <source>
        <dbReference type="SAM" id="Phobius"/>
    </source>
</evidence>
<keyword evidence="1" id="KW-1133">Transmembrane helix</keyword>
<keyword evidence="1" id="KW-0812">Transmembrane</keyword>
<evidence type="ECO:0000313" key="2">
    <source>
        <dbReference type="EMBL" id="AVQ02494.1"/>
    </source>
</evidence>
<keyword evidence="3" id="KW-1185">Reference proteome</keyword>
<dbReference type="RefSeq" id="WP_013079442.1">
    <property type="nucleotide sequence ID" value="NZ_CP027850.1"/>
</dbReference>
<keyword evidence="1" id="KW-0472">Membrane</keyword>
<name>A0ABM6TH66_9CAUL</name>
<dbReference type="EMBL" id="CP027850">
    <property type="protein sequence ID" value="AVQ02494.1"/>
    <property type="molecule type" value="Genomic_DNA"/>
</dbReference>
<evidence type="ECO:0000313" key="3">
    <source>
        <dbReference type="Proteomes" id="UP000240527"/>
    </source>
</evidence>
<protein>
    <submittedName>
        <fullName evidence="2">Uncharacterized protein</fullName>
    </submittedName>
</protein>
<feature type="transmembrane region" description="Helical" evidence="1">
    <location>
        <begin position="40"/>
        <end position="61"/>
    </location>
</feature>
<proteinExistence type="predicted"/>
<sequence length="102" mass="10692">MSPEDQLSAFLGETPKHGRANLFALEVMKRVERQVFLERILFAAGAAAMLGLVLWACAPALDVAVAMIAPGFAPVAALLTFVAAILVGGGPSVWRRLSFPGG</sequence>
<gene>
    <name evidence="2" type="ORF">B7G68_11950</name>
</gene>
<feature type="transmembrane region" description="Helical" evidence="1">
    <location>
        <begin position="67"/>
        <end position="87"/>
    </location>
</feature>